<feature type="compositionally biased region" description="Basic and acidic residues" evidence="1">
    <location>
        <begin position="22"/>
        <end position="33"/>
    </location>
</feature>
<evidence type="ECO:0000256" key="1">
    <source>
        <dbReference type="SAM" id="MobiDB-lite"/>
    </source>
</evidence>
<dbReference type="WBParaSite" id="GPLIN_001572500">
    <property type="protein sequence ID" value="GPLIN_001572500"/>
    <property type="gene ID" value="GPLIN_001572500"/>
</dbReference>
<accession>A0A183CS67</accession>
<dbReference type="AlphaFoldDB" id="A0A183CS67"/>
<reference evidence="2" key="2">
    <citation type="submission" date="2014-05" db="EMBL/GenBank/DDBJ databases">
        <title>The genome and life-stage specific transcriptomes of Globodera pallida elucidate key aspects of plant parasitism by a cyst nematode.</title>
        <authorList>
            <person name="Cotton J.A."/>
            <person name="Lilley C.J."/>
            <person name="Jones L.M."/>
            <person name="Kikuchi T."/>
            <person name="Reid A.J."/>
            <person name="Thorpe P."/>
            <person name="Tsai I.J."/>
            <person name="Beasley H."/>
            <person name="Blok V."/>
            <person name="Cock P.J.A."/>
            <person name="Van den Akker S.E."/>
            <person name="Holroyd N."/>
            <person name="Hunt M."/>
            <person name="Mantelin S."/>
            <person name="Naghra H."/>
            <person name="Pain A."/>
            <person name="Palomares-Rius J.E."/>
            <person name="Zarowiecki M."/>
            <person name="Berriman M."/>
            <person name="Jones J.T."/>
            <person name="Urwin P.E."/>
        </authorList>
    </citation>
    <scope>NUCLEOTIDE SEQUENCE [LARGE SCALE GENOMIC DNA]</scope>
    <source>
        <strain evidence="2">Lindley</strain>
    </source>
</reference>
<protein>
    <submittedName>
        <fullName evidence="3">GAGE domain-containing protein</fullName>
    </submittedName>
</protein>
<reference evidence="2" key="1">
    <citation type="submission" date="2013-12" db="EMBL/GenBank/DDBJ databases">
        <authorList>
            <person name="Aslett M."/>
        </authorList>
    </citation>
    <scope>NUCLEOTIDE SEQUENCE [LARGE SCALE GENOMIC DNA]</scope>
    <source>
        <strain evidence="2">Lindley</strain>
    </source>
</reference>
<sequence length="53" mass="5690">DSPEHPPEKAPPGTPKDATGTEAKDHLRPERMSQIEGGGDVVFEDGIHNAKDQ</sequence>
<evidence type="ECO:0000313" key="3">
    <source>
        <dbReference type="WBParaSite" id="GPLIN_001572500"/>
    </source>
</evidence>
<evidence type="ECO:0000313" key="2">
    <source>
        <dbReference type="Proteomes" id="UP000050741"/>
    </source>
</evidence>
<feature type="region of interest" description="Disordered" evidence="1">
    <location>
        <begin position="1"/>
        <end position="53"/>
    </location>
</feature>
<keyword evidence="2" id="KW-1185">Reference proteome</keyword>
<dbReference type="Proteomes" id="UP000050741">
    <property type="component" value="Unassembled WGS sequence"/>
</dbReference>
<name>A0A183CS67_GLOPA</name>
<reference evidence="3" key="3">
    <citation type="submission" date="2016-06" db="UniProtKB">
        <authorList>
            <consortium name="WormBaseParasite"/>
        </authorList>
    </citation>
    <scope>IDENTIFICATION</scope>
</reference>
<organism evidence="2 3">
    <name type="scientific">Globodera pallida</name>
    <name type="common">Potato cyst nematode worm</name>
    <name type="synonym">Heterodera pallida</name>
    <dbReference type="NCBI Taxonomy" id="36090"/>
    <lineage>
        <taxon>Eukaryota</taxon>
        <taxon>Metazoa</taxon>
        <taxon>Ecdysozoa</taxon>
        <taxon>Nematoda</taxon>
        <taxon>Chromadorea</taxon>
        <taxon>Rhabditida</taxon>
        <taxon>Tylenchina</taxon>
        <taxon>Tylenchomorpha</taxon>
        <taxon>Tylenchoidea</taxon>
        <taxon>Heteroderidae</taxon>
        <taxon>Heteroderinae</taxon>
        <taxon>Globodera</taxon>
    </lineage>
</organism>
<proteinExistence type="predicted"/>